<comment type="caution">
    <text evidence="2">The sequence shown here is derived from an EMBL/GenBank/DDBJ whole genome shotgun (WGS) entry which is preliminary data.</text>
</comment>
<evidence type="ECO:0000313" key="3">
    <source>
        <dbReference type="Proteomes" id="UP001221142"/>
    </source>
</evidence>
<keyword evidence="3" id="KW-1185">Reference proteome</keyword>
<evidence type="ECO:0000313" key="2">
    <source>
        <dbReference type="EMBL" id="KAJ7650539.1"/>
    </source>
</evidence>
<evidence type="ECO:0000256" key="1">
    <source>
        <dbReference type="SAM" id="SignalP"/>
    </source>
</evidence>
<name>A0AAD7CJG9_9AGAR</name>
<protein>
    <recommendedName>
        <fullName evidence="4">Secreted protein</fullName>
    </recommendedName>
</protein>
<sequence>MNHTLPSWCLFAFFSLWASNLGNWAIWREMRSMGRDEGVDCEHVDGLSTCGVVKCVGQKMNFLRESTGIEPMEIKITEAEVRWRIMNVPKASGNLRWSWFSDYRLRVVTVRAWKRV</sequence>
<feature type="chain" id="PRO_5042133511" description="Secreted protein" evidence="1">
    <location>
        <begin position="25"/>
        <end position="116"/>
    </location>
</feature>
<dbReference type="AlphaFoldDB" id="A0AAD7CJG9"/>
<accession>A0AAD7CJG9</accession>
<proteinExistence type="predicted"/>
<evidence type="ECO:0008006" key="4">
    <source>
        <dbReference type="Google" id="ProtNLM"/>
    </source>
</evidence>
<reference evidence="2" key="1">
    <citation type="submission" date="2023-03" db="EMBL/GenBank/DDBJ databases">
        <title>Massive genome expansion in bonnet fungi (Mycena s.s.) driven by repeated elements and novel gene families across ecological guilds.</title>
        <authorList>
            <consortium name="Lawrence Berkeley National Laboratory"/>
            <person name="Harder C.B."/>
            <person name="Miyauchi S."/>
            <person name="Viragh M."/>
            <person name="Kuo A."/>
            <person name="Thoen E."/>
            <person name="Andreopoulos B."/>
            <person name="Lu D."/>
            <person name="Skrede I."/>
            <person name="Drula E."/>
            <person name="Henrissat B."/>
            <person name="Morin E."/>
            <person name="Kohler A."/>
            <person name="Barry K."/>
            <person name="LaButti K."/>
            <person name="Morin E."/>
            <person name="Salamov A."/>
            <person name="Lipzen A."/>
            <person name="Mereny Z."/>
            <person name="Hegedus B."/>
            <person name="Baldrian P."/>
            <person name="Stursova M."/>
            <person name="Weitz H."/>
            <person name="Taylor A."/>
            <person name="Grigoriev I.V."/>
            <person name="Nagy L.G."/>
            <person name="Martin F."/>
            <person name="Kauserud H."/>
        </authorList>
    </citation>
    <scope>NUCLEOTIDE SEQUENCE</scope>
    <source>
        <strain evidence="2">9284</strain>
    </source>
</reference>
<dbReference type="EMBL" id="JARKIF010000001">
    <property type="protein sequence ID" value="KAJ7650539.1"/>
    <property type="molecule type" value="Genomic_DNA"/>
</dbReference>
<feature type="signal peptide" evidence="1">
    <location>
        <begin position="1"/>
        <end position="24"/>
    </location>
</feature>
<organism evidence="2 3">
    <name type="scientific">Roridomyces roridus</name>
    <dbReference type="NCBI Taxonomy" id="1738132"/>
    <lineage>
        <taxon>Eukaryota</taxon>
        <taxon>Fungi</taxon>
        <taxon>Dikarya</taxon>
        <taxon>Basidiomycota</taxon>
        <taxon>Agaricomycotina</taxon>
        <taxon>Agaricomycetes</taxon>
        <taxon>Agaricomycetidae</taxon>
        <taxon>Agaricales</taxon>
        <taxon>Marasmiineae</taxon>
        <taxon>Mycenaceae</taxon>
        <taxon>Roridomyces</taxon>
    </lineage>
</organism>
<dbReference type="Proteomes" id="UP001221142">
    <property type="component" value="Unassembled WGS sequence"/>
</dbReference>
<gene>
    <name evidence="2" type="ORF">FB45DRAFT_859302</name>
</gene>
<keyword evidence="1" id="KW-0732">Signal</keyword>